<dbReference type="KEGG" id="paru:CYR75_00010"/>
<feature type="chain" id="PRO_5014752692" description="Lipoprotein" evidence="1">
    <location>
        <begin position="28"/>
        <end position="121"/>
    </location>
</feature>
<accession>A0A2K9MB71</accession>
<dbReference type="AlphaFoldDB" id="A0A2K9MB71"/>
<evidence type="ECO:0008006" key="4">
    <source>
        <dbReference type="Google" id="ProtNLM"/>
    </source>
</evidence>
<dbReference type="Proteomes" id="UP000234882">
    <property type="component" value="Chromosome"/>
</dbReference>
<evidence type="ECO:0000313" key="2">
    <source>
        <dbReference type="EMBL" id="AUM72901.1"/>
    </source>
</evidence>
<reference evidence="3" key="1">
    <citation type="submission" date="2017-12" db="EMBL/GenBank/DDBJ databases">
        <title>Genomic analysis of Paracoccus sp. CBA4604.</title>
        <authorList>
            <person name="Roh S.W."/>
            <person name="Kim J.Y."/>
            <person name="Kim J.S."/>
        </authorList>
    </citation>
    <scope>NUCLEOTIDE SEQUENCE [LARGE SCALE GENOMIC DNA]</scope>
    <source>
        <strain evidence="3">CBA4604</strain>
    </source>
</reference>
<proteinExistence type="predicted"/>
<gene>
    <name evidence="2" type="ORF">CYR75_00010</name>
</gene>
<evidence type="ECO:0000256" key="1">
    <source>
        <dbReference type="SAM" id="SignalP"/>
    </source>
</evidence>
<dbReference type="EMBL" id="CP025583">
    <property type="protein sequence ID" value="AUM72901.1"/>
    <property type="molecule type" value="Genomic_DNA"/>
</dbReference>
<dbReference type="PROSITE" id="PS51257">
    <property type="entry name" value="PROKAR_LIPOPROTEIN"/>
    <property type="match status" value="1"/>
</dbReference>
<sequence>MMALKTLAAAGLAVAALAGCAIPNSRAVPDDVSLLNNRLSVSFSNGVRCRVDGISEQPTGALTGCPIPAQYDVRMQRPGYFGDVITEPYADILITDASGRVHLFKTPGSRNWSARLGSDEG</sequence>
<keyword evidence="1" id="KW-0732">Signal</keyword>
<evidence type="ECO:0000313" key="3">
    <source>
        <dbReference type="Proteomes" id="UP000234882"/>
    </source>
</evidence>
<feature type="signal peptide" evidence="1">
    <location>
        <begin position="1"/>
        <end position="27"/>
    </location>
</feature>
<organism evidence="2 3">
    <name type="scientific">Paracoccus jeotgali</name>
    <dbReference type="NCBI Taxonomy" id="2065379"/>
    <lineage>
        <taxon>Bacteria</taxon>
        <taxon>Pseudomonadati</taxon>
        <taxon>Pseudomonadota</taxon>
        <taxon>Alphaproteobacteria</taxon>
        <taxon>Rhodobacterales</taxon>
        <taxon>Paracoccaceae</taxon>
        <taxon>Paracoccus</taxon>
    </lineage>
</organism>
<dbReference type="OrthoDB" id="7872928at2"/>
<dbReference type="RefSeq" id="WP_101498287.1">
    <property type="nucleotide sequence ID" value="NZ_CP025583.1"/>
</dbReference>
<name>A0A2K9MB71_9RHOB</name>
<protein>
    <recommendedName>
        <fullName evidence="4">Lipoprotein</fullName>
    </recommendedName>
</protein>
<keyword evidence="3" id="KW-1185">Reference proteome</keyword>